<proteinExistence type="predicted"/>
<gene>
    <name evidence="3" type="ORF">FHR34_005059</name>
</gene>
<reference evidence="3 4" key="1">
    <citation type="submission" date="2020-08" db="EMBL/GenBank/DDBJ databases">
        <title>Sequencing the genomes of 1000 actinobacteria strains.</title>
        <authorList>
            <person name="Klenk H.-P."/>
        </authorList>
    </citation>
    <scope>NUCLEOTIDE SEQUENCE [LARGE SCALE GENOMIC DNA]</scope>
    <source>
        <strain evidence="3 4">DSM 41654</strain>
    </source>
</reference>
<dbReference type="Pfam" id="PF13360">
    <property type="entry name" value="PQQ_2"/>
    <property type="match status" value="1"/>
</dbReference>
<evidence type="ECO:0000313" key="4">
    <source>
        <dbReference type="Proteomes" id="UP000540506"/>
    </source>
</evidence>
<evidence type="ECO:0000259" key="2">
    <source>
        <dbReference type="Pfam" id="PF13360"/>
    </source>
</evidence>
<sequence>MAQDFPPAADRGYPQDSSGPDPAGYDHQQGWYPNEQHQQQPYGMTQPYPGEQQPFPAEAYPAESYPAGPPYAGEQFTGEQFSGDPQPWQWPEAYQGIPEQQHQAPEEFGYQGDPTAYPSAPETPAYTDPFATQPGEAQAGTAEPGQDGAAQSAEPGDPQEPADPQDPADPDAPPAASRSRRGADATAPADGSLIGRLRGAGQGALATVLSTEGAPGHRTLLIRVAAGVAALGVLVTAGVVATSSSGSHHDTAAAPSTDPGFAVAHNKIWSAQPAAAPQPGTDDTLIGSWLLANAVVRADGSGVHAYDLATGKPTWNLDAPAAGATPCGLSPTVNSAGIGGVLFHTQADPKSPCSLLAAVDTKAGKTAWTKSLSDKNPYAAQVAVTDDKVIAVGDDKAIAWASADGKDAWQYGGQGKFCTLAGSASGATVLLHSSCVDSNPGDQVVALGTADGKTLWSKGLPSQPKTATVLSAEPAVMLTTGDQPTDDKVLSWGSNGDPGATISVSDPGGGRLDVTRGAFDALPGVFFKDHSLVTTLGGSASGSGGQTSAVAYDLTSGKQLWHTVVSEKGNVRAVGLDNGALVLAADERLDQPAHLSRFALTNGEESVGGGFPPATGSLLTSGRVLIGSDRVIAVPGHSASFGIATAYQAKG</sequence>
<organism evidence="3 4">
    <name type="scientific">Kitasatospora kifunensis</name>
    <name type="common">Streptomyces kifunensis</name>
    <dbReference type="NCBI Taxonomy" id="58351"/>
    <lineage>
        <taxon>Bacteria</taxon>
        <taxon>Bacillati</taxon>
        <taxon>Actinomycetota</taxon>
        <taxon>Actinomycetes</taxon>
        <taxon>Kitasatosporales</taxon>
        <taxon>Streptomycetaceae</taxon>
        <taxon>Kitasatospora</taxon>
    </lineage>
</organism>
<evidence type="ECO:0000256" key="1">
    <source>
        <dbReference type="SAM" id="MobiDB-lite"/>
    </source>
</evidence>
<dbReference type="RefSeq" id="WP_184938803.1">
    <property type="nucleotide sequence ID" value="NZ_JACHJV010000001.1"/>
</dbReference>
<dbReference type="Gene3D" id="2.130.10.10">
    <property type="entry name" value="YVTN repeat-like/Quinoprotein amine dehydrogenase"/>
    <property type="match status" value="1"/>
</dbReference>
<protein>
    <recommendedName>
        <fullName evidence="2">Pyrrolo-quinoline quinone repeat domain-containing protein</fullName>
    </recommendedName>
</protein>
<evidence type="ECO:0000313" key="3">
    <source>
        <dbReference type="EMBL" id="MBB4926066.1"/>
    </source>
</evidence>
<dbReference type="InterPro" id="IPR002372">
    <property type="entry name" value="PQQ_rpt_dom"/>
</dbReference>
<accession>A0A7W7R749</accession>
<keyword evidence="4" id="KW-1185">Reference proteome</keyword>
<name>A0A7W7R749_KITKI</name>
<dbReference type="InterPro" id="IPR011047">
    <property type="entry name" value="Quinoprotein_ADH-like_sf"/>
</dbReference>
<feature type="compositionally biased region" description="Low complexity" evidence="1">
    <location>
        <begin position="56"/>
        <end position="73"/>
    </location>
</feature>
<dbReference type="EMBL" id="JACHJV010000001">
    <property type="protein sequence ID" value="MBB4926066.1"/>
    <property type="molecule type" value="Genomic_DNA"/>
</dbReference>
<comment type="caution">
    <text evidence="3">The sequence shown here is derived from an EMBL/GenBank/DDBJ whole genome shotgun (WGS) entry which is preliminary data.</text>
</comment>
<dbReference type="Proteomes" id="UP000540506">
    <property type="component" value="Unassembled WGS sequence"/>
</dbReference>
<dbReference type="InterPro" id="IPR015943">
    <property type="entry name" value="WD40/YVTN_repeat-like_dom_sf"/>
</dbReference>
<feature type="domain" description="Pyrrolo-quinoline quinone repeat" evidence="2">
    <location>
        <begin position="301"/>
        <end position="470"/>
    </location>
</feature>
<dbReference type="AlphaFoldDB" id="A0A7W7R749"/>
<feature type="region of interest" description="Disordered" evidence="1">
    <location>
        <begin position="1"/>
        <end position="195"/>
    </location>
</feature>
<dbReference type="SUPFAM" id="SSF50998">
    <property type="entry name" value="Quinoprotein alcohol dehydrogenase-like"/>
    <property type="match status" value="1"/>
</dbReference>